<dbReference type="PANTHER" id="PTHR16220">
    <property type="entry name" value="WD REPEAT PROTEIN 8-RELATED"/>
    <property type="match status" value="1"/>
</dbReference>
<proteinExistence type="predicted"/>
<dbReference type="EMBL" id="HBKP01016086">
    <property type="protein sequence ID" value="CAE2226696.1"/>
    <property type="molecule type" value="Transcribed_RNA"/>
</dbReference>
<gene>
    <name evidence="1" type="ORF">VSP0166_LOCUS11390</name>
</gene>
<name>A0A7S4IE57_9EUKA</name>
<organism evidence="1">
    <name type="scientific">Vannella robusta</name>
    <dbReference type="NCBI Taxonomy" id="1487602"/>
    <lineage>
        <taxon>Eukaryota</taxon>
        <taxon>Amoebozoa</taxon>
        <taxon>Discosea</taxon>
        <taxon>Flabellinia</taxon>
        <taxon>Vannellidae</taxon>
        <taxon>Vannella</taxon>
    </lineage>
</organism>
<sequence>MLGSVECTSEIDFVCPPFVSWLARSKKPFTDGQVDSVPVYSVLPMHRCGISNVCYSSSGSAFAYQQGQYLFIHRDSGELIDTLDLPYKATKIEFSHFSYDSFFLLLVASYGKGELDVWSIPKDSNPESEESEILLHLQFDLRYDDIVDNKGAIKQQFGFDGVFWVPQNENGVRLPFLLVVLEHRISAMVYSLEKQTSHMIPSPISSKRGISFHPTAPLVAFLHRPLHTDFILVYSTTTWKELFRIECETTQAEDLYWCGTTICVWDTYLECAVYWYNLLGLRVGSFKTKQKQLGIKAVDSYKDTLLVLGCYDESIRLIQATSRKLLKKEVTGSLIPYGHPAIVYQETRPDALSPSHYNVQELPFLIPSVQVSFKTGSEFPQVGVGLVKISHNGAYIAFRNDNMPQALWIFDVCKRVTSSILVQNENILNAHWNTHSCQLAFCTGSNQIFFWTPEGCSCVPCGDENFTIFDLQWNPKGSSLMLLGDTSFVLSFTS</sequence>
<accession>A0A7S4IE57</accession>
<dbReference type="GO" id="GO:0005815">
    <property type="term" value="C:microtubule organizing center"/>
    <property type="evidence" value="ECO:0007669"/>
    <property type="project" value="TreeGrafter"/>
</dbReference>
<dbReference type="InterPro" id="IPR052778">
    <property type="entry name" value="Centrosome-WD_assoc"/>
</dbReference>
<dbReference type="Gene3D" id="2.130.10.10">
    <property type="entry name" value="YVTN repeat-like/Quinoprotein amine dehydrogenase"/>
    <property type="match status" value="1"/>
</dbReference>
<protein>
    <submittedName>
        <fullName evidence="1">Uncharacterized protein</fullName>
    </submittedName>
</protein>
<dbReference type="AlphaFoldDB" id="A0A7S4IE57"/>
<evidence type="ECO:0000313" key="1">
    <source>
        <dbReference type="EMBL" id="CAE2226696.1"/>
    </source>
</evidence>
<reference evidence="1" key="1">
    <citation type="submission" date="2021-01" db="EMBL/GenBank/DDBJ databases">
        <authorList>
            <person name="Corre E."/>
            <person name="Pelletier E."/>
            <person name="Niang G."/>
            <person name="Scheremetjew M."/>
            <person name="Finn R."/>
            <person name="Kale V."/>
            <person name="Holt S."/>
            <person name="Cochrane G."/>
            <person name="Meng A."/>
            <person name="Brown T."/>
            <person name="Cohen L."/>
        </authorList>
    </citation>
    <scope>NUCLEOTIDE SEQUENCE</scope>
    <source>
        <strain evidence="1">DIVA3 518/3/11/1/6</strain>
    </source>
</reference>
<dbReference type="GO" id="GO:1990811">
    <property type="term" value="C:MWP complex"/>
    <property type="evidence" value="ECO:0007669"/>
    <property type="project" value="TreeGrafter"/>
</dbReference>
<dbReference type="InterPro" id="IPR015943">
    <property type="entry name" value="WD40/YVTN_repeat-like_dom_sf"/>
</dbReference>
<dbReference type="PANTHER" id="PTHR16220:SF0">
    <property type="entry name" value="WD REPEAT-CONTAINING PROTEIN WRAP73"/>
    <property type="match status" value="1"/>
</dbReference>
<dbReference type="SUPFAM" id="SSF69322">
    <property type="entry name" value="Tricorn protease domain 2"/>
    <property type="match status" value="1"/>
</dbReference>